<dbReference type="PANTHER" id="PTHR42927">
    <property type="entry name" value="HELICASE SUPERFAMILY 1 AND 2 DOMAIN-CONTAINING PROTEIN"/>
    <property type="match status" value="1"/>
</dbReference>
<protein>
    <submittedName>
        <fullName evidence="2">DEAD/DEAH box helicase</fullName>
    </submittedName>
</protein>
<dbReference type="InterPro" id="IPR040980">
    <property type="entry name" value="SWI2_SNF2"/>
</dbReference>
<dbReference type="Pfam" id="PF18766">
    <property type="entry name" value="SWI2_SNF2"/>
    <property type="match status" value="1"/>
</dbReference>
<dbReference type="GO" id="GO:0009035">
    <property type="term" value="F:type I site-specific deoxyribonuclease activity"/>
    <property type="evidence" value="ECO:0007669"/>
    <property type="project" value="UniProtKB-EC"/>
</dbReference>
<dbReference type="Pfam" id="PF22679">
    <property type="entry name" value="T1R_D3-like"/>
    <property type="match status" value="1"/>
</dbReference>
<sequence>MATDTTERGLESLIVEFLTGQQPSSRDAQDVRGTYGGGGYLLGDAADFDREHALDLRQLLAFLSETQPKVLAQLGIAAPGPERVQFLAWLTGEIAKRGVVDILRRGIHHKSQKVELYFVTPSPDNTQAVARFAANRFTVTRQLRYSTNAIRLALDLVLFINGLPLVTFELKNSLTKQNTADAVEQYQTRRDPAERLFQFGRCLVHLAVDDQDVQFCTELKGKDSWFLPFNKGWQDGAGNPPNPLGIKTDYLWRNVLTRASLTDILEHYAQIVEEEDERTGKWHRKQIFPRYQQLTVVRALLADVRTRGVGHRYLVQHSRGSGKSNSIAWAAHQLSELEVEGAPLFDSVVVVTDRTLLDRQIRDTLRQFTQVSSILGHARHGGDLRRFIASGKRIIVSTVQKFPVIVAELGAEHRGRRFAILIDEAHSSQGGRAATQMNMALSPDGEEVAGETMEDAINRLMESGKMLANASYFAFTATPKPKTAQVFGKRVMRDGKECFEPFHSYTMKQAIEERFIMDVLANYTPVPSFYRLAATLEEDPLFDKKEALKKLRRYVEGHDHAIRIKAEIMVDHFLDQVIARRKLGGKARAMIVTAGIARAIDYYYAVSAYLIDRRSPYKAILAFSGEPQYQEKKVTESGINGFPSNQIRFKVREHPYRFLIVAEKFQTGYDEPLLHTMYVDKELAGIKAVQTLSRLNRACPGKLNTGVLDFYNDADTIQAAFQPYYRTTILSGGTDPNRLHDLQADLDRHQVYTQDEIDELVTRYLANARRDRLDPILDRCRARYQVDLDADAQIDFKGKAKAFLRTYGFLSAILPFSRASWEKLSIFLHLLVPRLPAPRDDDQGTEILAAVDMDSYRSEKQATLSLRLEDIDGTLDPYNERGGGRKPEPELERLSRILREFNERWGNIAWVDRDRIAKVIAEEIPAYVAGNSAYRNAMHHANRDKARIEHDSALRQVILGMFTDHQDLFKRFQDDDQFRDWLSESVFAATYQPGSQRTV</sequence>
<dbReference type="SUPFAM" id="SSF52540">
    <property type="entry name" value="P-loop containing nucleoside triphosphate hydrolases"/>
    <property type="match status" value="1"/>
</dbReference>
<dbReference type="GO" id="GO:0005524">
    <property type="term" value="F:ATP binding"/>
    <property type="evidence" value="ECO:0007669"/>
    <property type="project" value="UniProtKB-KW"/>
</dbReference>
<keyword evidence="2" id="KW-0347">Helicase</keyword>
<keyword evidence="3" id="KW-1185">Reference proteome</keyword>
<feature type="domain" description="Helicase ATP-binding" evidence="1">
    <location>
        <begin position="285"/>
        <end position="508"/>
    </location>
</feature>
<keyword evidence="2" id="KW-0378">Hydrolase</keyword>
<organism evidence="2 3">
    <name type="scientific">Candidatus Thiodictyon syntrophicum</name>
    <dbReference type="NCBI Taxonomy" id="1166950"/>
    <lineage>
        <taxon>Bacteria</taxon>
        <taxon>Pseudomonadati</taxon>
        <taxon>Pseudomonadota</taxon>
        <taxon>Gammaproteobacteria</taxon>
        <taxon>Chromatiales</taxon>
        <taxon>Chromatiaceae</taxon>
        <taxon>Thiodictyon</taxon>
    </lineage>
</organism>
<dbReference type="Gene3D" id="3.90.1570.50">
    <property type="match status" value="1"/>
</dbReference>
<dbReference type="InterPro" id="IPR014001">
    <property type="entry name" value="Helicase_ATP-bd"/>
</dbReference>
<dbReference type="Proteomes" id="UP000232638">
    <property type="component" value="Chromosome"/>
</dbReference>
<dbReference type="Pfam" id="PF04313">
    <property type="entry name" value="HSDR_N"/>
    <property type="match status" value="1"/>
</dbReference>
<evidence type="ECO:0000259" key="1">
    <source>
        <dbReference type="SMART" id="SM00487"/>
    </source>
</evidence>
<dbReference type="OrthoDB" id="9758243at2"/>
<gene>
    <name evidence="2" type="ORF">THSYN_04985</name>
</gene>
<dbReference type="GO" id="GO:0009307">
    <property type="term" value="P:DNA restriction-modification system"/>
    <property type="evidence" value="ECO:0007669"/>
    <property type="project" value="UniProtKB-KW"/>
</dbReference>
<dbReference type="EMBL" id="CP020370">
    <property type="protein sequence ID" value="AUB80371.1"/>
    <property type="molecule type" value="Genomic_DNA"/>
</dbReference>
<dbReference type="AlphaFoldDB" id="A0A2K8U5Q8"/>
<dbReference type="RefSeq" id="WP_100918170.1">
    <property type="nucleotide sequence ID" value="NZ_CP020370.1"/>
</dbReference>
<dbReference type="InterPro" id="IPR055180">
    <property type="entry name" value="HsdR_RecA-like_helicase_dom_2"/>
</dbReference>
<evidence type="ECO:0000313" key="2">
    <source>
        <dbReference type="EMBL" id="AUB80371.1"/>
    </source>
</evidence>
<reference evidence="2 3" key="1">
    <citation type="submission" date="2017-03" db="EMBL/GenBank/DDBJ databases">
        <title>Complete genome sequence of Candidatus 'Thiodictyon syntrophicum' sp. nov. strain Cad16T, a photolithoautotroph purple sulfur bacterium isolated from an alpine meromictic lake.</title>
        <authorList>
            <person name="Luedin S.M."/>
            <person name="Pothier J.F."/>
            <person name="Danza F."/>
            <person name="Storelli N."/>
            <person name="Wittwer M."/>
            <person name="Tonolla M."/>
        </authorList>
    </citation>
    <scope>NUCLEOTIDE SEQUENCE [LARGE SCALE GENOMIC DNA]</scope>
    <source>
        <strain evidence="2 3">Cad16T</strain>
    </source>
</reference>
<accession>A0A2K8U5Q8</accession>
<keyword evidence="2" id="KW-0547">Nucleotide-binding</keyword>
<dbReference type="SMART" id="SM00487">
    <property type="entry name" value="DEXDc"/>
    <property type="match status" value="1"/>
</dbReference>
<dbReference type="CDD" id="cd22332">
    <property type="entry name" value="HsdR_N"/>
    <property type="match status" value="1"/>
</dbReference>
<keyword evidence="2" id="KW-0067">ATP-binding</keyword>
<dbReference type="GO" id="GO:0003677">
    <property type="term" value="F:DNA binding"/>
    <property type="evidence" value="ECO:0007669"/>
    <property type="project" value="UniProtKB-KW"/>
</dbReference>
<name>A0A2K8U5Q8_9GAMM</name>
<dbReference type="Gene3D" id="3.40.50.300">
    <property type="entry name" value="P-loop containing nucleotide triphosphate hydrolases"/>
    <property type="match status" value="3"/>
</dbReference>
<dbReference type="KEGG" id="tsy:THSYN_04985"/>
<proteinExistence type="predicted"/>
<dbReference type="InterPro" id="IPR007409">
    <property type="entry name" value="Restrct_endonuc_type1_HsdR_N"/>
</dbReference>
<dbReference type="InterPro" id="IPR027417">
    <property type="entry name" value="P-loop_NTPase"/>
</dbReference>
<dbReference type="PANTHER" id="PTHR42927:SF1">
    <property type="entry name" value="HELICASE SUPERFAMILY 1 AND 2 DOMAIN-CONTAINING PROTEIN"/>
    <property type="match status" value="1"/>
</dbReference>
<evidence type="ECO:0000313" key="3">
    <source>
        <dbReference type="Proteomes" id="UP000232638"/>
    </source>
</evidence>
<dbReference type="REBASE" id="226594">
    <property type="entry name" value="Tsy16TORF5010P"/>
</dbReference>
<dbReference type="GO" id="GO:0004386">
    <property type="term" value="F:helicase activity"/>
    <property type="evidence" value="ECO:0007669"/>
    <property type="project" value="UniProtKB-KW"/>
</dbReference>